<protein>
    <submittedName>
        <fullName evidence="1">Uncharacterized protein</fullName>
    </submittedName>
</protein>
<evidence type="ECO:0000313" key="2">
    <source>
        <dbReference type="Proteomes" id="UP000000768"/>
    </source>
</evidence>
<reference evidence="1 2" key="1">
    <citation type="journal article" date="2009" name="Nature">
        <title>The Sorghum bicolor genome and the diversification of grasses.</title>
        <authorList>
            <person name="Paterson A.H."/>
            <person name="Bowers J.E."/>
            <person name="Bruggmann R."/>
            <person name="Dubchak I."/>
            <person name="Grimwood J."/>
            <person name="Gundlach H."/>
            <person name="Haberer G."/>
            <person name="Hellsten U."/>
            <person name="Mitros T."/>
            <person name="Poliakov A."/>
            <person name="Schmutz J."/>
            <person name="Spannagl M."/>
            <person name="Tang H."/>
            <person name="Wang X."/>
            <person name="Wicker T."/>
            <person name="Bharti A.K."/>
            <person name="Chapman J."/>
            <person name="Feltus F.A."/>
            <person name="Gowik U."/>
            <person name="Grigoriev I.V."/>
            <person name="Lyons E."/>
            <person name="Maher C.A."/>
            <person name="Martis M."/>
            <person name="Narechania A."/>
            <person name="Otillar R.P."/>
            <person name="Penning B.W."/>
            <person name="Salamov A.A."/>
            <person name="Wang Y."/>
            <person name="Zhang L."/>
            <person name="Carpita N.C."/>
            <person name="Freeling M."/>
            <person name="Gingle A.R."/>
            <person name="Hash C.T."/>
            <person name="Keller B."/>
            <person name="Klein P."/>
            <person name="Kresovich S."/>
            <person name="McCann M.C."/>
            <person name="Ming R."/>
            <person name="Peterson D.G."/>
            <person name="Mehboob-ur-Rahman"/>
            <person name="Ware D."/>
            <person name="Westhoff P."/>
            <person name="Mayer K.F."/>
            <person name="Messing J."/>
            <person name="Rokhsar D.S."/>
        </authorList>
    </citation>
    <scope>NUCLEOTIDE SEQUENCE [LARGE SCALE GENOMIC DNA]</scope>
    <source>
        <strain evidence="2">cv. BTx623</strain>
    </source>
</reference>
<organism evidence="1 2">
    <name type="scientific">Sorghum bicolor</name>
    <name type="common">Sorghum</name>
    <name type="synonym">Sorghum vulgare</name>
    <dbReference type="NCBI Taxonomy" id="4558"/>
    <lineage>
        <taxon>Eukaryota</taxon>
        <taxon>Viridiplantae</taxon>
        <taxon>Streptophyta</taxon>
        <taxon>Embryophyta</taxon>
        <taxon>Tracheophyta</taxon>
        <taxon>Spermatophyta</taxon>
        <taxon>Magnoliopsida</taxon>
        <taxon>Liliopsida</taxon>
        <taxon>Poales</taxon>
        <taxon>Poaceae</taxon>
        <taxon>PACMAD clade</taxon>
        <taxon>Panicoideae</taxon>
        <taxon>Andropogonodae</taxon>
        <taxon>Andropogoneae</taxon>
        <taxon>Sorghinae</taxon>
        <taxon>Sorghum</taxon>
    </lineage>
</organism>
<proteinExistence type="predicted"/>
<dbReference type="InParanoid" id="A0A1Z5SAW4"/>
<sequence length="38" mass="4249">MTGLSSYTILHIANTSEENKECLAQYGRLQCTCVRVQS</sequence>
<dbReference type="AlphaFoldDB" id="A0A1Z5SAW4"/>
<evidence type="ECO:0000313" key="1">
    <source>
        <dbReference type="EMBL" id="OQU92999.1"/>
    </source>
</evidence>
<dbReference type="EMBL" id="CM000760">
    <property type="protein sequence ID" value="OQU92999.1"/>
    <property type="molecule type" value="Genomic_DNA"/>
</dbReference>
<gene>
    <name evidence="1" type="ORF">SORBI_3001G455466</name>
</gene>
<accession>A0A1Z5SAW4</accession>
<dbReference type="Proteomes" id="UP000000768">
    <property type="component" value="Chromosome 1"/>
</dbReference>
<reference evidence="2" key="2">
    <citation type="journal article" date="2018" name="Plant J.">
        <title>The Sorghum bicolor reference genome: improved assembly, gene annotations, a transcriptome atlas, and signatures of genome organization.</title>
        <authorList>
            <person name="McCormick R.F."/>
            <person name="Truong S.K."/>
            <person name="Sreedasyam A."/>
            <person name="Jenkins J."/>
            <person name="Shu S."/>
            <person name="Sims D."/>
            <person name="Kennedy M."/>
            <person name="Amirebrahimi M."/>
            <person name="Weers B.D."/>
            <person name="McKinley B."/>
            <person name="Mattison A."/>
            <person name="Morishige D.T."/>
            <person name="Grimwood J."/>
            <person name="Schmutz J."/>
            <person name="Mullet J.E."/>
        </authorList>
    </citation>
    <scope>NUCLEOTIDE SEQUENCE [LARGE SCALE GENOMIC DNA]</scope>
    <source>
        <strain evidence="2">cv. BTx623</strain>
    </source>
</reference>
<keyword evidence="2" id="KW-1185">Reference proteome</keyword>
<name>A0A1Z5SAW4_SORBI</name>
<dbReference type="Gramene" id="OQU92999">
    <property type="protein sequence ID" value="OQU92999"/>
    <property type="gene ID" value="SORBI_3001G455466"/>
</dbReference>